<reference evidence="2" key="1">
    <citation type="submission" date="2016-06" db="EMBL/GenBank/DDBJ databases">
        <title>Parallel loss of symbiosis genes in relatives of nitrogen-fixing non-legume Parasponia.</title>
        <authorList>
            <person name="Van Velzen R."/>
            <person name="Holmer R."/>
            <person name="Bu F."/>
            <person name="Rutten L."/>
            <person name="Van Zeijl A."/>
            <person name="Liu W."/>
            <person name="Santuari L."/>
            <person name="Cao Q."/>
            <person name="Sharma T."/>
            <person name="Shen D."/>
            <person name="Roswanjaya Y."/>
            <person name="Wardhani T."/>
            <person name="Kalhor M.S."/>
            <person name="Jansen J."/>
            <person name="Van den Hoogen J."/>
            <person name="Gungor B."/>
            <person name="Hartog M."/>
            <person name="Hontelez J."/>
            <person name="Verver J."/>
            <person name="Yang W.-C."/>
            <person name="Schijlen E."/>
            <person name="Repin R."/>
            <person name="Schilthuizen M."/>
            <person name="Schranz E."/>
            <person name="Heidstra R."/>
            <person name="Miyata K."/>
            <person name="Fedorova E."/>
            <person name="Kohlen W."/>
            <person name="Bisseling T."/>
            <person name="Smit S."/>
            <person name="Geurts R."/>
        </authorList>
    </citation>
    <scope>NUCLEOTIDE SEQUENCE [LARGE SCALE GENOMIC DNA]</scope>
    <source>
        <strain evidence="2">cv. RG33-2</strain>
    </source>
</reference>
<proteinExistence type="predicted"/>
<protein>
    <submittedName>
        <fullName evidence="1">Uncharacterized protein</fullName>
    </submittedName>
</protein>
<gene>
    <name evidence="1" type="ORF">TorRG33x02_295740</name>
</gene>
<organism evidence="1 2">
    <name type="scientific">Trema orientale</name>
    <name type="common">Charcoal tree</name>
    <name type="synonym">Celtis orientalis</name>
    <dbReference type="NCBI Taxonomy" id="63057"/>
    <lineage>
        <taxon>Eukaryota</taxon>
        <taxon>Viridiplantae</taxon>
        <taxon>Streptophyta</taxon>
        <taxon>Embryophyta</taxon>
        <taxon>Tracheophyta</taxon>
        <taxon>Spermatophyta</taxon>
        <taxon>Magnoliopsida</taxon>
        <taxon>eudicotyledons</taxon>
        <taxon>Gunneridae</taxon>
        <taxon>Pentapetalae</taxon>
        <taxon>rosids</taxon>
        <taxon>fabids</taxon>
        <taxon>Rosales</taxon>
        <taxon>Cannabaceae</taxon>
        <taxon>Trema</taxon>
    </lineage>
</organism>
<feature type="non-terminal residue" evidence="1">
    <location>
        <position position="1"/>
    </location>
</feature>
<dbReference type="AlphaFoldDB" id="A0A2P5C6J1"/>
<evidence type="ECO:0000313" key="2">
    <source>
        <dbReference type="Proteomes" id="UP000237000"/>
    </source>
</evidence>
<sequence>CRLSLPHLIFTLTPLDILCRRPLPNRTHHLHLTVIDSPLHIAAANSPLDLMTVASAPHDLSFG</sequence>
<dbReference type="InParanoid" id="A0A2P5C6J1"/>
<keyword evidence="2" id="KW-1185">Reference proteome</keyword>
<dbReference type="Proteomes" id="UP000237000">
    <property type="component" value="Unassembled WGS sequence"/>
</dbReference>
<dbReference type="EMBL" id="JXTC01000406">
    <property type="protein sequence ID" value="PON56643.1"/>
    <property type="molecule type" value="Genomic_DNA"/>
</dbReference>
<accession>A0A2P5C6J1</accession>
<evidence type="ECO:0000313" key="1">
    <source>
        <dbReference type="EMBL" id="PON56643.1"/>
    </source>
</evidence>
<comment type="caution">
    <text evidence="1">The sequence shown here is derived from an EMBL/GenBank/DDBJ whole genome shotgun (WGS) entry which is preliminary data.</text>
</comment>
<name>A0A2P5C6J1_TREOI</name>